<evidence type="ECO:0000256" key="3">
    <source>
        <dbReference type="ARBA" id="ARBA00022448"/>
    </source>
</evidence>
<dbReference type="Proteomes" id="UP000092188">
    <property type="component" value="Unassembled WGS sequence"/>
</dbReference>
<keyword evidence="5" id="KW-0375">Hydrogen ion transport</keyword>
<comment type="subunit">
    <text evidence="12">F-type ATPases have 2 components, CF(1) - the catalytic core - and CF(0) - the membrane proton channel. CF(1) has five subunits: alpha(3), beta(3), gamma(1), delta(1), epsilon(1). CF(0) has four main subunits: a(1), b(1), b'(1) and c(9-12).</text>
</comment>
<dbReference type="GO" id="GO:0005524">
    <property type="term" value="F:ATP binding"/>
    <property type="evidence" value="ECO:0007669"/>
    <property type="project" value="UniProtKB-KW"/>
</dbReference>
<comment type="similarity">
    <text evidence="2">Belongs to the ATPase alpha/beta chains family.</text>
</comment>
<gene>
    <name evidence="14" type="ORF">BAY36_03655</name>
</gene>
<dbReference type="SMART" id="SM00382">
    <property type="entry name" value="AAA"/>
    <property type="match status" value="1"/>
</dbReference>
<dbReference type="InterPro" id="IPR005294">
    <property type="entry name" value="ATP_synth_F1_asu"/>
</dbReference>
<dbReference type="GO" id="GO:0046933">
    <property type="term" value="F:proton-transporting ATP synthase activity, rotational mechanism"/>
    <property type="evidence" value="ECO:0007669"/>
    <property type="project" value="InterPro"/>
</dbReference>
<dbReference type="InterPro" id="IPR000793">
    <property type="entry name" value="ATP_synth_asu_C"/>
</dbReference>
<keyword evidence="11" id="KW-0066">ATP synthesis</keyword>
<protein>
    <submittedName>
        <fullName evidence="14">ATP F0F1 synthase subunit alpha</fullName>
    </submittedName>
</protein>
<dbReference type="SUPFAM" id="SSF52540">
    <property type="entry name" value="P-loop containing nucleoside triphosphate hydrolases"/>
    <property type="match status" value="1"/>
</dbReference>
<dbReference type="NCBIfam" id="NF045936">
    <property type="entry name" value="MSC_0619_alpha"/>
    <property type="match status" value="1"/>
</dbReference>
<organism evidence="14 15">
    <name type="scientific">Mycoplasmoides gallisepticum</name>
    <name type="common">Mycoplasma gallisepticum</name>
    <dbReference type="NCBI Taxonomy" id="2096"/>
    <lineage>
        <taxon>Bacteria</taxon>
        <taxon>Bacillati</taxon>
        <taxon>Mycoplasmatota</taxon>
        <taxon>Mycoplasmoidales</taxon>
        <taxon>Mycoplasmoidaceae</taxon>
        <taxon>Mycoplasmoides</taxon>
    </lineage>
</organism>
<accession>A0A5P3I7E4</accession>
<evidence type="ECO:0000256" key="1">
    <source>
        <dbReference type="ARBA" id="ARBA00004370"/>
    </source>
</evidence>
<keyword evidence="6" id="KW-0067">ATP-binding</keyword>
<dbReference type="Pfam" id="PF00306">
    <property type="entry name" value="ATP-synt_ab_C"/>
    <property type="match status" value="1"/>
</dbReference>
<dbReference type="FunFam" id="3.40.50.300:FF:002432">
    <property type="entry name" value="ATP synthase subunit alpha, mitochondrial"/>
    <property type="match status" value="1"/>
</dbReference>
<evidence type="ECO:0000259" key="13">
    <source>
        <dbReference type="SMART" id="SM00382"/>
    </source>
</evidence>
<evidence type="ECO:0000256" key="11">
    <source>
        <dbReference type="ARBA" id="ARBA00023310"/>
    </source>
</evidence>
<evidence type="ECO:0000256" key="9">
    <source>
        <dbReference type="ARBA" id="ARBA00023136"/>
    </source>
</evidence>
<evidence type="ECO:0000256" key="2">
    <source>
        <dbReference type="ARBA" id="ARBA00008936"/>
    </source>
</evidence>
<dbReference type="GO" id="GO:0043531">
    <property type="term" value="F:ADP binding"/>
    <property type="evidence" value="ECO:0007669"/>
    <property type="project" value="TreeGrafter"/>
</dbReference>
<evidence type="ECO:0000256" key="7">
    <source>
        <dbReference type="ARBA" id="ARBA00022967"/>
    </source>
</evidence>
<evidence type="ECO:0000256" key="5">
    <source>
        <dbReference type="ARBA" id="ARBA00022781"/>
    </source>
</evidence>
<comment type="subcellular location">
    <subcellularLocation>
        <location evidence="1">Membrane</location>
    </subcellularLocation>
</comment>
<evidence type="ECO:0000256" key="10">
    <source>
        <dbReference type="ARBA" id="ARBA00023196"/>
    </source>
</evidence>
<evidence type="ECO:0000313" key="15">
    <source>
        <dbReference type="Proteomes" id="UP000092188"/>
    </source>
</evidence>
<dbReference type="Gene3D" id="3.40.50.12240">
    <property type="match status" value="1"/>
</dbReference>
<name>A0A5P3I7E4_MYCGL</name>
<dbReference type="PANTHER" id="PTHR48082">
    <property type="entry name" value="ATP SYNTHASE SUBUNIT ALPHA, MITOCHONDRIAL"/>
    <property type="match status" value="1"/>
</dbReference>
<dbReference type="GO" id="GO:0045259">
    <property type="term" value="C:proton-transporting ATP synthase complex"/>
    <property type="evidence" value="ECO:0007669"/>
    <property type="project" value="UniProtKB-KW"/>
</dbReference>
<evidence type="ECO:0000313" key="14">
    <source>
        <dbReference type="EMBL" id="OBU78246.1"/>
    </source>
</evidence>
<dbReference type="InterPro" id="IPR003593">
    <property type="entry name" value="AAA+_ATPase"/>
</dbReference>
<keyword evidence="9" id="KW-0472">Membrane</keyword>
<evidence type="ECO:0000256" key="4">
    <source>
        <dbReference type="ARBA" id="ARBA00022741"/>
    </source>
</evidence>
<reference evidence="14 15" key="1">
    <citation type="submission" date="2016-06" db="EMBL/GenBank/DDBJ databases">
        <authorList>
            <person name="Ricketts C."/>
            <person name="Pickler L."/>
            <person name="Maurer J."/>
            <person name="Ayyampalayam S."/>
            <person name="Garcia M."/>
            <person name="Ferguson-Noel N.M."/>
        </authorList>
    </citation>
    <scope>NUCLEOTIDE SEQUENCE [LARGE SCALE GENOMIC DNA]</scope>
    <source>
        <strain evidence="14 15">K6356</strain>
    </source>
</reference>
<dbReference type="Pfam" id="PF00006">
    <property type="entry name" value="ATP-synt_ab"/>
    <property type="match status" value="1"/>
</dbReference>
<dbReference type="AlphaFoldDB" id="A0A5P3I7E4"/>
<keyword evidence="4" id="KW-0547">Nucleotide-binding</keyword>
<keyword evidence="7" id="KW-1278">Translocase</keyword>
<keyword evidence="8" id="KW-0406">Ion transport</keyword>
<dbReference type="NCBIfam" id="NF005523">
    <property type="entry name" value="PRK07165.1"/>
    <property type="match status" value="1"/>
</dbReference>
<evidence type="ECO:0000256" key="6">
    <source>
        <dbReference type="ARBA" id="ARBA00022840"/>
    </source>
</evidence>
<sequence>MNPKIVAALDYVIQVEGRFEYQQNQVFTIRNKPNFRAMVISATTDTGFLIVDAANADFEIGDEIIPTNSDNNVKTTKQYFGNIIDIDGNILYPKKYKPEFQANSLSSNAFATSRNLLEVNRLNEQLYTGIMAIDLLMPIGKGQRELIIGDRGTGKTHIVLNAIINQTIRKTNVKCIYVSIGQKRQNVADVYETLKKHGALENTIIIDAPATNSYHQYLAPYVAMAHAENISHFQDVLVIFDDLTKHANIYREMSLLVNRPVGKEAFPGDIFFSHASVLERAGKFADRKSITCLPIVKTVNNDITSLISSNLISITDGQIVTNTDLFANGILPAINIDLSVSRLGSSVQSSVIAKVASQINKKYRAYKRQSKLWTLKYDLNEETADLISKGKAIEQLFIQKGFAPYTERFMLLITKLILWGTLRKVDNKAQEALSFINALIDTDPIAKWIYDHLESGQDFNDDLMRNFFEYSLSQYFKYKNYDLQIDVDKKFIDFKPEELQAIVNNMKGAL</sequence>
<dbReference type="InterPro" id="IPR020003">
    <property type="entry name" value="ATPase_a/bsu_AS"/>
</dbReference>
<evidence type="ECO:0000256" key="8">
    <source>
        <dbReference type="ARBA" id="ARBA00023065"/>
    </source>
</evidence>
<evidence type="ECO:0000256" key="12">
    <source>
        <dbReference type="ARBA" id="ARBA00026013"/>
    </source>
</evidence>
<feature type="domain" description="AAA+ ATPase" evidence="13">
    <location>
        <begin position="141"/>
        <end position="325"/>
    </location>
</feature>
<dbReference type="PROSITE" id="PS00152">
    <property type="entry name" value="ATPASE_ALPHA_BETA"/>
    <property type="match status" value="1"/>
</dbReference>
<dbReference type="PANTHER" id="PTHR48082:SF2">
    <property type="entry name" value="ATP SYNTHASE SUBUNIT ALPHA, MITOCHONDRIAL"/>
    <property type="match status" value="1"/>
</dbReference>
<dbReference type="EMBL" id="MAGQ01000012">
    <property type="protein sequence ID" value="OBU78246.1"/>
    <property type="molecule type" value="Genomic_DNA"/>
</dbReference>
<dbReference type="InterPro" id="IPR027417">
    <property type="entry name" value="P-loop_NTPase"/>
</dbReference>
<dbReference type="RefSeq" id="WP_011113917.1">
    <property type="nucleotide sequence ID" value="NZ_CP044224.1"/>
</dbReference>
<comment type="caution">
    <text evidence="14">The sequence shown here is derived from an EMBL/GenBank/DDBJ whole genome shotgun (WGS) entry which is preliminary data.</text>
</comment>
<dbReference type="InterPro" id="IPR000194">
    <property type="entry name" value="ATPase_F1/V1/A1_a/bsu_nucl-bd"/>
</dbReference>
<proteinExistence type="inferred from homology"/>
<keyword evidence="3" id="KW-0813">Transport</keyword>
<keyword evidence="10" id="KW-0139">CF(1)</keyword>